<dbReference type="Pfam" id="PF13181">
    <property type="entry name" value="TPR_8"/>
    <property type="match status" value="1"/>
</dbReference>
<dbReference type="Pfam" id="PF13469">
    <property type="entry name" value="Sulfotransfer_3"/>
    <property type="match status" value="1"/>
</dbReference>
<dbReference type="Gene3D" id="3.40.50.300">
    <property type="entry name" value="P-loop containing nucleotide triphosphate hydrolases"/>
    <property type="match status" value="1"/>
</dbReference>
<dbReference type="InterPro" id="IPR011990">
    <property type="entry name" value="TPR-like_helical_dom_sf"/>
</dbReference>
<evidence type="ECO:0000256" key="1">
    <source>
        <dbReference type="ARBA" id="ARBA00022737"/>
    </source>
</evidence>
<gene>
    <name evidence="3" type="ORF">METZ01_LOCUS50186</name>
</gene>
<dbReference type="Pfam" id="PF14559">
    <property type="entry name" value="TPR_19"/>
    <property type="match status" value="1"/>
</dbReference>
<dbReference type="Pfam" id="PF13414">
    <property type="entry name" value="TPR_11"/>
    <property type="match status" value="1"/>
</dbReference>
<name>A0A381RZR9_9ZZZZ</name>
<protein>
    <submittedName>
        <fullName evidence="3">Uncharacterized protein</fullName>
    </submittedName>
</protein>
<dbReference type="PANTHER" id="PTHR45586">
    <property type="entry name" value="TPR REPEAT-CONTAINING PROTEIN PA4667"/>
    <property type="match status" value="1"/>
</dbReference>
<organism evidence="3">
    <name type="scientific">marine metagenome</name>
    <dbReference type="NCBI Taxonomy" id="408172"/>
    <lineage>
        <taxon>unclassified sequences</taxon>
        <taxon>metagenomes</taxon>
        <taxon>ecological metagenomes</taxon>
    </lineage>
</organism>
<dbReference type="SMART" id="SM00028">
    <property type="entry name" value="TPR"/>
    <property type="match status" value="8"/>
</dbReference>
<dbReference type="SUPFAM" id="SSF48452">
    <property type="entry name" value="TPR-like"/>
    <property type="match status" value="2"/>
</dbReference>
<keyword evidence="2" id="KW-0802">TPR repeat</keyword>
<reference evidence="3" key="1">
    <citation type="submission" date="2018-05" db="EMBL/GenBank/DDBJ databases">
        <authorList>
            <person name="Lanie J.A."/>
            <person name="Ng W.-L."/>
            <person name="Kazmierczak K.M."/>
            <person name="Andrzejewski T.M."/>
            <person name="Davidsen T.M."/>
            <person name="Wayne K.J."/>
            <person name="Tettelin H."/>
            <person name="Glass J.I."/>
            <person name="Rusch D."/>
            <person name="Podicherti R."/>
            <person name="Tsui H.-C.T."/>
            <person name="Winkler M.E."/>
        </authorList>
    </citation>
    <scope>NUCLEOTIDE SEQUENCE</scope>
</reference>
<dbReference type="SUPFAM" id="SSF52540">
    <property type="entry name" value="P-loop containing nucleoside triphosphate hydrolases"/>
    <property type="match status" value="1"/>
</dbReference>
<dbReference type="InterPro" id="IPR027417">
    <property type="entry name" value="P-loop_NTPase"/>
</dbReference>
<proteinExistence type="predicted"/>
<keyword evidence="1" id="KW-0677">Repeat</keyword>
<dbReference type="Gene3D" id="1.25.40.10">
    <property type="entry name" value="Tetratricopeptide repeat domain"/>
    <property type="match status" value="2"/>
</dbReference>
<dbReference type="PROSITE" id="PS50005">
    <property type="entry name" value="TPR"/>
    <property type="match status" value="4"/>
</dbReference>
<dbReference type="AlphaFoldDB" id="A0A381RZR9"/>
<evidence type="ECO:0000313" key="3">
    <source>
        <dbReference type="EMBL" id="SUZ97332.1"/>
    </source>
</evidence>
<sequence length="674" mass="76531">MATNELAALKASFNRAKAFLNAGDAKMAEKICRSGLKQITSGDPNLQVLLCVAMIRQGRSGAAVKRLKHALRMFPDFPQAHEELGNAFLGQNKPEKAIESFQKAIELDPNNASARIKLGKIFSALGRHQEADEAYKEALKLDPLQEKLASAAQLLRQNKVEEAERICRQALREQPDDVNGLRLLASIASQLEQKDDAIVLLERAVELKPKFSGAWSDLAEAYSDTDEFGKALDAVQRVIKLQPDLPFGFMVRAGILTKSGDHQGGLEAYEEALKIEPDHVGSNMGIGNVLKTVGRFDESVEAYKKCIKTQPLFAEAYWSLANLKTYQFEASEIEQMEHHVKNEMMLEEHKAFFHIALANAKEKEKKFDAAWQHFMDGNTMRRSGEIYDAVQTQVSHDELIDTFTEDFIKAKKDLVGHQSNAPIFIVGLPRSGSTLVEQILASHSLVEGTKELPDLPLLGRKLSKSRGRGIKYPSAVTTMTDAEFVEFGESYLTTTQRYRTDKPHFIDKMPNNFASLGFLKLILPNATVINAKRHPLDCCISCFKQLFYKGQSWSYDLFEIGEYYLEYDRMMKHWHTVLPNEIHDLEYAEMINDQENVTRRLLNFCQLDWEEKCLRFYETKRSINTASSEQVRLPIYKGALNSWRLYEEHIGPLIEILEPILLELPKEDRPKLLQ</sequence>
<accession>A0A381RZR9</accession>
<dbReference type="PROSITE" id="PS50293">
    <property type="entry name" value="TPR_REGION"/>
    <property type="match status" value="2"/>
</dbReference>
<evidence type="ECO:0000256" key="2">
    <source>
        <dbReference type="ARBA" id="ARBA00022803"/>
    </source>
</evidence>
<dbReference type="InterPro" id="IPR019734">
    <property type="entry name" value="TPR_rpt"/>
</dbReference>
<dbReference type="PANTHER" id="PTHR45586:SF1">
    <property type="entry name" value="LIPOPOLYSACCHARIDE ASSEMBLY PROTEIN B"/>
    <property type="match status" value="1"/>
</dbReference>
<dbReference type="EMBL" id="UINC01002499">
    <property type="protein sequence ID" value="SUZ97332.1"/>
    <property type="molecule type" value="Genomic_DNA"/>
</dbReference>
<dbReference type="InterPro" id="IPR051012">
    <property type="entry name" value="CellSynth/LPSAsmb/PSIAsmb"/>
</dbReference>